<dbReference type="Pfam" id="PF03795">
    <property type="entry name" value="YCII"/>
    <property type="match status" value="1"/>
</dbReference>
<reference evidence="3" key="1">
    <citation type="submission" date="2022-06" db="EMBL/GenBank/DDBJ databases">
        <title>Genome sequence of Phormidium yuhuli AB48 isolated from an industrial photobioreactor environment.</title>
        <authorList>
            <person name="Qiu Y."/>
            <person name="Noonan A.J.C."/>
            <person name="Dofher K."/>
            <person name="Koch M."/>
            <person name="Kieft B."/>
            <person name="Lin X."/>
            <person name="Ziels R.M."/>
            <person name="Hallam S.J."/>
        </authorList>
    </citation>
    <scope>NUCLEOTIDE SEQUENCE</scope>
    <source>
        <strain evidence="3">AB48</strain>
    </source>
</reference>
<evidence type="ECO:0000259" key="2">
    <source>
        <dbReference type="Pfam" id="PF03795"/>
    </source>
</evidence>
<evidence type="ECO:0000256" key="1">
    <source>
        <dbReference type="ARBA" id="ARBA00007689"/>
    </source>
</evidence>
<evidence type="ECO:0000313" key="3">
    <source>
        <dbReference type="EMBL" id="USR90392.1"/>
    </source>
</evidence>
<sequence>MSKFILWGNYCENALEKRQPYRKAHLDGLAKQKESGVLVTLGPTEDNTQVFGIYEAEDEATVRKLIENDPYWQHGIWTEYEVKAWIQAF</sequence>
<organism evidence="3 4">
    <name type="scientific">Phormidium yuhuli AB48</name>
    <dbReference type="NCBI Taxonomy" id="2940671"/>
    <lineage>
        <taxon>Bacteria</taxon>
        <taxon>Bacillati</taxon>
        <taxon>Cyanobacteriota</taxon>
        <taxon>Cyanophyceae</taxon>
        <taxon>Oscillatoriophycideae</taxon>
        <taxon>Oscillatoriales</taxon>
        <taxon>Oscillatoriaceae</taxon>
        <taxon>Phormidium</taxon>
        <taxon>Phormidium yuhuli</taxon>
    </lineage>
</organism>
<dbReference type="RefSeq" id="WP_252662422.1">
    <property type="nucleotide sequence ID" value="NZ_CP098611.1"/>
</dbReference>
<dbReference type="NCBIfam" id="NF009506">
    <property type="entry name" value="PRK12864.1"/>
    <property type="match status" value="1"/>
</dbReference>
<feature type="domain" description="YCII-related" evidence="2">
    <location>
        <begin position="3"/>
        <end position="85"/>
    </location>
</feature>
<dbReference type="InterPro" id="IPR051807">
    <property type="entry name" value="Sec-metab_biosynth-assoc"/>
</dbReference>
<proteinExistence type="inferred from homology"/>
<protein>
    <submittedName>
        <fullName evidence="3">YciI family protein</fullName>
    </submittedName>
</protein>
<dbReference type="InterPro" id="IPR005545">
    <property type="entry name" value="YCII"/>
</dbReference>
<comment type="similarity">
    <text evidence="1">Belongs to the YciI family.</text>
</comment>
<keyword evidence="4" id="KW-1185">Reference proteome</keyword>
<name>A0ABY5AMJ6_9CYAN</name>
<dbReference type="PANTHER" id="PTHR33606">
    <property type="entry name" value="PROTEIN YCII"/>
    <property type="match status" value="1"/>
</dbReference>
<gene>
    <name evidence="3" type="ORF">NEA10_16335</name>
</gene>
<dbReference type="Proteomes" id="UP001056708">
    <property type="component" value="Chromosome"/>
</dbReference>
<dbReference type="PANTHER" id="PTHR33606:SF3">
    <property type="entry name" value="PROTEIN YCII"/>
    <property type="match status" value="1"/>
</dbReference>
<dbReference type="SUPFAM" id="SSF54909">
    <property type="entry name" value="Dimeric alpha+beta barrel"/>
    <property type="match status" value="1"/>
</dbReference>
<dbReference type="EMBL" id="CP098611">
    <property type="protein sequence ID" value="USR90392.1"/>
    <property type="molecule type" value="Genomic_DNA"/>
</dbReference>
<accession>A0ABY5AMJ6</accession>
<dbReference type="InterPro" id="IPR011008">
    <property type="entry name" value="Dimeric_a/b-barrel"/>
</dbReference>
<dbReference type="Gene3D" id="3.30.70.1060">
    <property type="entry name" value="Dimeric alpha+beta barrel"/>
    <property type="match status" value="1"/>
</dbReference>
<evidence type="ECO:0000313" key="4">
    <source>
        <dbReference type="Proteomes" id="UP001056708"/>
    </source>
</evidence>